<accession>A0ABZ2XZ67</accession>
<name>A0ABZ2XZ67_9RHOB</name>
<reference evidence="2 3" key="1">
    <citation type="submission" date="2023-04" db="EMBL/GenBank/DDBJ databases">
        <title>Complete genome sequence of Alisedimentitalea scapharcae.</title>
        <authorList>
            <person name="Rong J.-C."/>
            <person name="Yi M.-L."/>
            <person name="Zhao Q."/>
        </authorList>
    </citation>
    <scope>NUCLEOTIDE SEQUENCE [LARGE SCALE GENOMIC DNA]</scope>
    <source>
        <strain evidence="2 3">KCTC 42119</strain>
    </source>
</reference>
<dbReference type="InterPro" id="IPR036518">
    <property type="entry name" value="CobE/GbiG_C_sf"/>
</dbReference>
<gene>
    <name evidence="2" type="ORF">QEZ52_06965</name>
</gene>
<evidence type="ECO:0000313" key="3">
    <source>
        <dbReference type="Proteomes" id="UP001623232"/>
    </source>
</evidence>
<evidence type="ECO:0000259" key="1">
    <source>
        <dbReference type="Pfam" id="PF01890"/>
    </source>
</evidence>
<dbReference type="Pfam" id="PF01890">
    <property type="entry name" value="CbiG_C"/>
    <property type="match status" value="1"/>
</dbReference>
<dbReference type="Proteomes" id="UP001623232">
    <property type="component" value="Chromosome"/>
</dbReference>
<organism evidence="2 3">
    <name type="scientific">Aliisedimentitalea scapharcae</name>
    <dbReference type="NCBI Taxonomy" id="1524259"/>
    <lineage>
        <taxon>Bacteria</taxon>
        <taxon>Pseudomonadati</taxon>
        <taxon>Pseudomonadota</taxon>
        <taxon>Alphaproteobacteria</taxon>
        <taxon>Rhodobacterales</taxon>
        <taxon>Roseobacteraceae</taxon>
        <taxon>Aliisedimentitalea</taxon>
    </lineage>
</organism>
<dbReference type="Gene3D" id="3.30.420.180">
    <property type="entry name" value="CobE/GbiG C-terminal domain"/>
    <property type="match status" value="1"/>
</dbReference>
<evidence type="ECO:0000313" key="2">
    <source>
        <dbReference type="EMBL" id="WZK90988.1"/>
    </source>
</evidence>
<proteinExistence type="predicted"/>
<feature type="domain" description="CobE/GbiG C-terminal" evidence="1">
    <location>
        <begin position="3"/>
        <end position="120"/>
    </location>
</feature>
<keyword evidence="3" id="KW-1185">Reference proteome</keyword>
<dbReference type="SUPFAM" id="SSF159664">
    <property type="entry name" value="CobE/GbiG C-terminal domain-like"/>
    <property type="match status" value="1"/>
</dbReference>
<protein>
    <submittedName>
        <fullName evidence="2">Cobalamin biosynthesis protein</fullName>
    </submittedName>
</protein>
<dbReference type="EMBL" id="CP123584">
    <property type="protein sequence ID" value="WZK90988.1"/>
    <property type="molecule type" value="Genomic_DNA"/>
</dbReference>
<dbReference type="RefSeq" id="WP_406650370.1">
    <property type="nucleotide sequence ID" value="NZ_CP123584.1"/>
</dbReference>
<dbReference type="InterPro" id="IPR002750">
    <property type="entry name" value="CobE/GbiG_C"/>
</dbReference>
<sequence length="128" mass="13101">MKVAGFGFRSGATVADLRDVLALTGQTPDAVASISTKAQTPVLQRLAKELDVPLIALDENEIAGEQTLTCSPRIKARFGTGSLAEAAAQAGARTSVKGATVRLLSPRVITANGNATVAIAQATVKGRT</sequence>